<comment type="caution">
    <text evidence="3">The sequence shown here is derived from an EMBL/GenBank/DDBJ whole genome shotgun (WGS) entry which is preliminary data.</text>
</comment>
<feature type="domain" description="NACHT" evidence="1">
    <location>
        <begin position="802"/>
        <end position="957"/>
    </location>
</feature>
<dbReference type="Gene3D" id="2.160.20.80">
    <property type="entry name" value="E3 ubiquitin-protein ligase SopA"/>
    <property type="match status" value="1"/>
</dbReference>
<dbReference type="Pfam" id="PF23948">
    <property type="entry name" value="ARM_5"/>
    <property type="match status" value="1"/>
</dbReference>
<organism evidence="3 4">
    <name type="scientific">Cetraspora pellucida</name>
    <dbReference type="NCBI Taxonomy" id="1433469"/>
    <lineage>
        <taxon>Eukaryota</taxon>
        <taxon>Fungi</taxon>
        <taxon>Fungi incertae sedis</taxon>
        <taxon>Mucoromycota</taxon>
        <taxon>Glomeromycotina</taxon>
        <taxon>Glomeromycetes</taxon>
        <taxon>Diversisporales</taxon>
        <taxon>Gigasporaceae</taxon>
        <taxon>Cetraspora</taxon>
    </lineage>
</organism>
<dbReference type="InterPro" id="IPR051082">
    <property type="entry name" value="Pentapeptide-BTB/POZ_domain"/>
</dbReference>
<dbReference type="PANTHER" id="PTHR14136:SF17">
    <property type="entry name" value="BTB_POZ DOMAIN-CONTAINING PROTEIN KCTD9"/>
    <property type="match status" value="1"/>
</dbReference>
<dbReference type="Proteomes" id="UP000789759">
    <property type="component" value="Unassembled WGS sequence"/>
</dbReference>
<evidence type="ECO:0000313" key="3">
    <source>
        <dbReference type="EMBL" id="CAG8603870.1"/>
    </source>
</evidence>
<dbReference type="Pfam" id="PF00805">
    <property type="entry name" value="Pentapeptide"/>
    <property type="match status" value="2"/>
</dbReference>
<evidence type="ECO:0000259" key="2">
    <source>
        <dbReference type="Pfam" id="PF23948"/>
    </source>
</evidence>
<reference evidence="3" key="1">
    <citation type="submission" date="2021-06" db="EMBL/GenBank/DDBJ databases">
        <authorList>
            <person name="Kallberg Y."/>
            <person name="Tangrot J."/>
            <person name="Rosling A."/>
        </authorList>
    </citation>
    <scope>NUCLEOTIDE SEQUENCE</scope>
    <source>
        <strain evidence="3">FL966</strain>
    </source>
</reference>
<dbReference type="SUPFAM" id="SSF48371">
    <property type="entry name" value="ARM repeat"/>
    <property type="match status" value="1"/>
</dbReference>
<dbReference type="EMBL" id="CAJVQA010004670">
    <property type="protein sequence ID" value="CAG8603870.1"/>
    <property type="molecule type" value="Genomic_DNA"/>
</dbReference>
<dbReference type="InterPro" id="IPR001646">
    <property type="entry name" value="5peptide_repeat"/>
</dbReference>
<dbReference type="Gene3D" id="3.40.50.300">
    <property type="entry name" value="P-loop containing nucleotide triphosphate hydrolases"/>
    <property type="match status" value="1"/>
</dbReference>
<name>A0A9N9CM22_9GLOM</name>
<gene>
    <name evidence="3" type="ORF">CPELLU_LOCUS7124</name>
</gene>
<accession>A0A9N9CM22</accession>
<dbReference type="Pfam" id="PF05729">
    <property type="entry name" value="NACHT"/>
    <property type="match status" value="1"/>
</dbReference>
<dbReference type="InterPro" id="IPR007111">
    <property type="entry name" value="NACHT_NTPase"/>
</dbReference>
<protein>
    <submittedName>
        <fullName evidence="3">24003_t:CDS:1</fullName>
    </submittedName>
</protein>
<evidence type="ECO:0000259" key="1">
    <source>
        <dbReference type="Pfam" id="PF05729"/>
    </source>
</evidence>
<dbReference type="InterPro" id="IPR016024">
    <property type="entry name" value="ARM-type_fold"/>
</dbReference>
<evidence type="ECO:0000313" key="4">
    <source>
        <dbReference type="Proteomes" id="UP000789759"/>
    </source>
</evidence>
<dbReference type="PANTHER" id="PTHR14136">
    <property type="entry name" value="BTB_POZ DOMAIN-CONTAINING PROTEIN KCTD9"/>
    <property type="match status" value="1"/>
</dbReference>
<dbReference type="SUPFAM" id="SSF52540">
    <property type="entry name" value="P-loop containing nucleoside triphosphate hydrolases"/>
    <property type="match status" value="1"/>
</dbReference>
<dbReference type="InterPro" id="IPR056251">
    <property type="entry name" value="Arm_rpt_dom"/>
</dbReference>
<feature type="domain" description="Arm-like repeat" evidence="2">
    <location>
        <begin position="103"/>
        <end position="460"/>
    </location>
</feature>
<dbReference type="SUPFAM" id="SSF141571">
    <property type="entry name" value="Pentapeptide repeat-like"/>
    <property type="match status" value="1"/>
</dbReference>
<dbReference type="InterPro" id="IPR027417">
    <property type="entry name" value="P-loop_NTPase"/>
</dbReference>
<sequence>MNELYLNLPHTHFKKGENYLKKAHDQKSQNLEYSVLLFQKAINDLEIAHEKYPTISKIKEILTKAREDYGEVLKEPNSPGRGHLINENKFFKKDYTPPLNKDDEPSNTQQLACELRRNDISDGQKENLRTLAREIIEEFAKRNSIESKFVHKVMVLSYLPDAEEEIYRNLVNIFITKIKESVFLYPSLLEGLSYVISQANPKHLKPNDLVRILEILNEQFKNLHSQDKYQQIEMTRTLGQLFDVMADCKVRDLKYEVLCKPLNKTFKKLSSDNNQELAYLADYACQALSCIPNDESPWKAFRKVLLGIAKLAGAIKNIDPGKLPDIFKDLSEGFDSIINMAVNLVKAIQSVKEGVGDIKQNFRRKIQREWYWALRFTDLFVQSYKFKSLEQFIYNIPCRQDEKFLWGLCERLKRLAADSKLDTDFREGAIEFLSNVCQNKEFWGVHLKLDEWILEQTTLLNSVLSLDKCVRPTQQNDLKKSRVELSTQLNGLKGQFFSDLDDECEEALELYVKPQGTWKVSIIKSSDSGKEMVSENREGDVEEVVNRFLESKDKLTSNDKETLEVAANELVNRFLDYKEALEVAANELINIFLESKDKLTLNNKETLKVAANELVNRFLESKDKLTSNDKESLEAAANRFLESKDGLTSIGKEVSKAVTNNLNKITNKLLNETIIKTVNSFFALENQLTLEDERVLDKASNKFLDLKVNKVLELEKTITNKFVYSSKYKEDLIMALINILKENPKIIEDVDVEFLKIEANKCLNLNDKNVFESAVNKHLASKARKILETTVNKMVASKCKKVLMILGIGGTGKSTFGRYLASRLWDEYDHLSPIPLFIPLARLKYGMFNKNEDFIELYLKECKLSLDKIEDLRKRKFVFILDGYDEIVERERECYFQNKFCGWINAKIIISCRPEYLGLGYQKRFFPVNKEKGFQELTIKAFSEKEVKQYITKYVQKEGNLSEDIYLQQIKKIPEELVSNPILLKITLNVLPRFIEQERTEQINRIALYDEFLKTWFDRAQDRLYRTGKTEKEEEAFKNLNINDFSESCLQFSKNFAVEMFKDNNNVVITYNSYYSKWATFLADDDIKNSLLRFSLPLIRRENQYWFFHKTLRDHLIARAFLESLESPLHATQSSQHAALFKEQSFVLEHGVRQFLVEHISQMESLKPKLVAFIEASKKDDGIQIASANAITILTQADVLLNNLNDANISGADLSNKIFNNLQAERAKLNNVNFQNAKFKDANLRSASFQNARLQDADLQSSSLQGANFQNANLQNANLQSAVLSFADLRDTILQYTNFENAKLQNTNVRGLSLQNTYFEGADLSFADLQNTILQDVNFRNVKLRNASLQNAYIKDTDLIFADLQNTVLVDINFQELSIKNLMLKISNAEIKSIFI</sequence>
<dbReference type="OrthoDB" id="538223at2759"/>
<proteinExistence type="predicted"/>
<keyword evidence="4" id="KW-1185">Reference proteome</keyword>